<sequence length="207" mass="22088">MPSPATALIVVDVQNDFCPGGALAVGGGHAIVPVINALVPRYEQVVVTQDWHPEGHASFASAHPGREPFDTTDMPYGPQVLWPDHCVQGTPGAELHPDLRVTSAQMIIRKGWHQGVDSYSAFREADRETLTGLAGYLRERGVEEVHVVGLATDYCVAWTALDAAGAGFRVSVIEDACRAIDISGSLERAWADMTAAGIKRTTSGTVL</sequence>
<evidence type="ECO:0000256" key="1">
    <source>
        <dbReference type="ARBA" id="ARBA00006336"/>
    </source>
</evidence>
<evidence type="ECO:0000313" key="10">
    <source>
        <dbReference type="EMBL" id="PKR90040.1"/>
    </source>
</evidence>
<evidence type="ECO:0000256" key="6">
    <source>
        <dbReference type="ARBA" id="ARBA00039017"/>
    </source>
</evidence>
<evidence type="ECO:0000256" key="4">
    <source>
        <dbReference type="ARBA" id="ARBA00022801"/>
    </source>
</evidence>
<dbReference type="InterPro" id="IPR000868">
    <property type="entry name" value="Isochorismatase-like_dom"/>
</dbReference>
<keyword evidence="4" id="KW-0378">Hydrolase</keyword>
<dbReference type="FunFam" id="3.40.50.850:FF:000006">
    <property type="entry name" value="Bifunctional pyrazinamidase/nicotinamidase"/>
    <property type="match status" value="1"/>
</dbReference>
<dbReference type="CDD" id="cd01011">
    <property type="entry name" value="nicotinamidase"/>
    <property type="match status" value="1"/>
</dbReference>
<protein>
    <recommendedName>
        <fullName evidence="8">Nicotinamidase</fullName>
        <ecNumber evidence="6">3.5.1.19</ecNumber>
    </recommendedName>
    <alternativeName>
        <fullName evidence="7">Nicotinamide deamidase</fullName>
    </alternativeName>
</protein>
<reference evidence="10 11" key="1">
    <citation type="submission" date="2017-12" db="EMBL/GenBank/DDBJ databases">
        <title>Anaerobic carbon monoxide metabolism by Pleomorphomonas carboxyditropha sp. nov., a new mesophilic hydrogenogenic carboxidotroph.</title>
        <authorList>
            <person name="Esquivel-Elizondo S."/>
            <person name="Krajmalnik-Brown R."/>
        </authorList>
    </citation>
    <scope>NUCLEOTIDE SEQUENCE [LARGE SCALE GENOMIC DNA]</scope>
    <source>
        <strain evidence="10 11">R5-392</strain>
    </source>
</reference>
<dbReference type="GO" id="GO:0008936">
    <property type="term" value="F:nicotinamidase activity"/>
    <property type="evidence" value="ECO:0007669"/>
    <property type="project" value="UniProtKB-EC"/>
</dbReference>
<comment type="pathway">
    <text evidence="5">Cofactor biosynthesis; nicotinate biosynthesis; nicotinate from nicotinamide: step 1/1.</text>
</comment>
<dbReference type="SUPFAM" id="SSF52499">
    <property type="entry name" value="Isochorismatase-like hydrolases"/>
    <property type="match status" value="1"/>
</dbReference>
<evidence type="ECO:0000259" key="9">
    <source>
        <dbReference type="Pfam" id="PF00857"/>
    </source>
</evidence>
<dbReference type="GO" id="GO:0046872">
    <property type="term" value="F:metal ion binding"/>
    <property type="evidence" value="ECO:0007669"/>
    <property type="project" value="UniProtKB-KW"/>
</dbReference>
<dbReference type="AlphaFoldDB" id="A0A1I4VEB3"/>
<dbReference type="OrthoDB" id="9791276at2"/>
<dbReference type="NCBIfam" id="NF008623">
    <property type="entry name" value="PRK11609.1"/>
    <property type="match status" value="1"/>
</dbReference>
<name>A0A1I4VEB3_9HYPH</name>
<dbReference type="Proteomes" id="UP000233491">
    <property type="component" value="Unassembled WGS sequence"/>
</dbReference>
<dbReference type="Pfam" id="PF00857">
    <property type="entry name" value="Isochorismatase"/>
    <property type="match status" value="1"/>
</dbReference>
<dbReference type="Gene3D" id="3.40.50.850">
    <property type="entry name" value="Isochorismatase-like"/>
    <property type="match status" value="1"/>
</dbReference>
<dbReference type="PANTHER" id="PTHR11080:SF2">
    <property type="entry name" value="LD05707P"/>
    <property type="match status" value="1"/>
</dbReference>
<gene>
    <name evidence="10" type="ORF">CXZ10_01215</name>
</gene>
<evidence type="ECO:0000256" key="2">
    <source>
        <dbReference type="ARBA" id="ARBA00022642"/>
    </source>
</evidence>
<keyword evidence="11" id="KW-1185">Reference proteome</keyword>
<evidence type="ECO:0000256" key="8">
    <source>
        <dbReference type="ARBA" id="ARBA00072277"/>
    </source>
</evidence>
<accession>A0A1I4VEB3</accession>
<organism evidence="10 11">
    <name type="scientific">Pleomorphomonas diazotrophica</name>
    <dbReference type="NCBI Taxonomy" id="1166257"/>
    <lineage>
        <taxon>Bacteria</taxon>
        <taxon>Pseudomonadati</taxon>
        <taxon>Pseudomonadota</taxon>
        <taxon>Alphaproteobacteria</taxon>
        <taxon>Hyphomicrobiales</taxon>
        <taxon>Pleomorphomonadaceae</taxon>
        <taxon>Pleomorphomonas</taxon>
    </lineage>
</organism>
<evidence type="ECO:0000313" key="11">
    <source>
        <dbReference type="Proteomes" id="UP000233491"/>
    </source>
</evidence>
<proteinExistence type="inferred from homology"/>
<keyword evidence="3" id="KW-0479">Metal-binding</keyword>
<dbReference type="EC" id="3.5.1.19" evidence="6"/>
<dbReference type="EMBL" id="PJNW01000002">
    <property type="protein sequence ID" value="PKR90040.1"/>
    <property type="molecule type" value="Genomic_DNA"/>
</dbReference>
<feature type="domain" description="Isochorismatase-like" evidence="9">
    <location>
        <begin position="6"/>
        <end position="199"/>
    </location>
</feature>
<keyword evidence="2" id="KW-0662">Pyridine nucleotide biosynthesis</keyword>
<dbReference type="GO" id="GO:0019363">
    <property type="term" value="P:pyridine nucleotide biosynthetic process"/>
    <property type="evidence" value="ECO:0007669"/>
    <property type="project" value="UniProtKB-KW"/>
</dbReference>
<dbReference type="InterPro" id="IPR052347">
    <property type="entry name" value="Isochorismatase_Nicotinamidase"/>
</dbReference>
<evidence type="ECO:0000256" key="7">
    <source>
        <dbReference type="ARBA" id="ARBA00043224"/>
    </source>
</evidence>
<dbReference type="RefSeq" id="WP_101287136.1">
    <property type="nucleotide sequence ID" value="NZ_FOUQ01000011.1"/>
</dbReference>
<evidence type="ECO:0000256" key="5">
    <source>
        <dbReference type="ARBA" id="ARBA00037900"/>
    </source>
</evidence>
<comment type="similarity">
    <text evidence="1">Belongs to the isochorismatase family.</text>
</comment>
<dbReference type="InterPro" id="IPR036380">
    <property type="entry name" value="Isochorismatase-like_sf"/>
</dbReference>
<comment type="caution">
    <text evidence="10">The sequence shown here is derived from an EMBL/GenBank/DDBJ whole genome shotgun (WGS) entry which is preliminary data.</text>
</comment>
<evidence type="ECO:0000256" key="3">
    <source>
        <dbReference type="ARBA" id="ARBA00022723"/>
    </source>
</evidence>
<dbReference type="PANTHER" id="PTHR11080">
    <property type="entry name" value="PYRAZINAMIDASE/NICOTINAMIDASE"/>
    <property type="match status" value="1"/>
</dbReference>